<keyword evidence="5" id="KW-1185">Reference proteome</keyword>
<sequence length="110" mass="12829">PANPRLCGTYSDQSAVLQSENFPLLYPANTDCEYRIMRHGPQVCQLELNMVHFDLASDNRAACDRDYLEVKGTRYCGNRDGQRGDKYRFVLKTNEDFQFWHFLRTLPFTA</sequence>
<dbReference type="InterPro" id="IPR000859">
    <property type="entry name" value="CUB_dom"/>
</dbReference>
<dbReference type="PANTHER" id="PTHR24255:SF31">
    <property type="entry name" value="CUBILIN-LIKE PROTEIN"/>
    <property type="match status" value="1"/>
</dbReference>
<evidence type="ECO:0000256" key="1">
    <source>
        <dbReference type="ARBA" id="ARBA00023157"/>
    </source>
</evidence>
<dbReference type="PANTHER" id="PTHR24255">
    <property type="entry name" value="COMPLEMENT COMPONENT 1, S SUBCOMPONENT-RELATED"/>
    <property type="match status" value="1"/>
</dbReference>
<keyword evidence="1" id="KW-1015">Disulfide bond</keyword>
<evidence type="ECO:0000313" key="5">
    <source>
        <dbReference type="Proteomes" id="UP000827092"/>
    </source>
</evidence>
<reference evidence="4 5" key="1">
    <citation type="journal article" date="2022" name="Nat. Ecol. Evol.">
        <title>A masculinizing supergene underlies an exaggerated male reproductive morph in a spider.</title>
        <authorList>
            <person name="Hendrickx F."/>
            <person name="De Corte Z."/>
            <person name="Sonet G."/>
            <person name="Van Belleghem S.M."/>
            <person name="Kostlbacher S."/>
            <person name="Vangestel C."/>
        </authorList>
    </citation>
    <scope>NUCLEOTIDE SEQUENCE [LARGE SCALE GENOMIC DNA]</scope>
    <source>
        <strain evidence="4">W744_W776</strain>
    </source>
</reference>
<dbReference type="Proteomes" id="UP000827092">
    <property type="component" value="Unassembled WGS sequence"/>
</dbReference>
<feature type="non-terminal residue" evidence="4">
    <location>
        <position position="1"/>
    </location>
</feature>
<dbReference type="CDD" id="cd00041">
    <property type="entry name" value="CUB"/>
    <property type="match status" value="1"/>
</dbReference>
<name>A0AAV6TIP5_9ARAC</name>
<gene>
    <name evidence="4" type="ORF">JTE90_013049</name>
</gene>
<dbReference type="PROSITE" id="PS01180">
    <property type="entry name" value="CUB"/>
    <property type="match status" value="1"/>
</dbReference>
<dbReference type="GO" id="GO:0004252">
    <property type="term" value="F:serine-type endopeptidase activity"/>
    <property type="evidence" value="ECO:0007669"/>
    <property type="project" value="TreeGrafter"/>
</dbReference>
<evidence type="ECO:0000313" key="4">
    <source>
        <dbReference type="EMBL" id="KAG8171622.1"/>
    </source>
</evidence>
<proteinExistence type="predicted"/>
<dbReference type="SUPFAM" id="SSF49854">
    <property type="entry name" value="Spermadhesin, CUB domain"/>
    <property type="match status" value="1"/>
</dbReference>
<protein>
    <recommendedName>
        <fullName evidence="3">CUB domain-containing protein</fullName>
    </recommendedName>
</protein>
<dbReference type="Gene3D" id="2.60.120.290">
    <property type="entry name" value="Spermadhesin, CUB domain"/>
    <property type="match status" value="1"/>
</dbReference>
<evidence type="ECO:0000256" key="2">
    <source>
        <dbReference type="PROSITE-ProRule" id="PRU00059"/>
    </source>
</evidence>
<dbReference type="InterPro" id="IPR035914">
    <property type="entry name" value="Sperma_CUB_dom_sf"/>
</dbReference>
<feature type="domain" description="CUB" evidence="3">
    <location>
        <begin position="6"/>
        <end position="110"/>
    </location>
</feature>
<comment type="caution">
    <text evidence="4">The sequence shown here is derived from an EMBL/GenBank/DDBJ whole genome shotgun (WGS) entry which is preliminary data.</text>
</comment>
<organism evidence="4 5">
    <name type="scientific">Oedothorax gibbosus</name>
    <dbReference type="NCBI Taxonomy" id="931172"/>
    <lineage>
        <taxon>Eukaryota</taxon>
        <taxon>Metazoa</taxon>
        <taxon>Ecdysozoa</taxon>
        <taxon>Arthropoda</taxon>
        <taxon>Chelicerata</taxon>
        <taxon>Arachnida</taxon>
        <taxon>Araneae</taxon>
        <taxon>Araneomorphae</taxon>
        <taxon>Entelegynae</taxon>
        <taxon>Araneoidea</taxon>
        <taxon>Linyphiidae</taxon>
        <taxon>Erigoninae</taxon>
        <taxon>Oedothorax</taxon>
    </lineage>
</organism>
<evidence type="ECO:0000259" key="3">
    <source>
        <dbReference type="PROSITE" id="PS01180"/>
    </source>
</evidence>
<comment type="caution">
    <text evidence="2">Lacks conserved residue(s) required for the propagation of feature annotation.</text>
</comment>
<dbReference type="AlphaFoldDB" id="A0AAV6TIP5"/>
<dbReference type="GO" id="GO:0005615">
    <property type="term" value="C:extracellular space"/>
    <property type="evidence" value="ECO:0007669"/>
    <property type="project" value="TreeGrafter"/>
</dbReference>
<accession>A0AAV6TIP5</accession>
<dbReference type="EMBL" id="JAFNEN010003746">
    <property type="protein sequence ID" value="KAG8171622.1"/>
    <property type="molecule type" value="Genomic_DNA"/>
</dbReference>
<dbReference type="Pfam" id="PF00431">
    <property type="entry name" value="CUB"/>
    <property type="match status" value="1"/>
</dbReference>